<organism evidence="1 2">
    <name type="scientific">Cecembia rubra</name>
    <dbReference type="NCBI Taxonomy" id="1485585"/>
    <lineage>
        <taxon>Bacteria</taxon>
        <taxon>Pseudomonadati</taxon>
        <taxon>Bacteroidota</taxon>
        <taxon>Cytophagia</taxon>
        <taxon>Cytophagales</taxon>
        <taxon>Cyclobacteriaceae</taxon>
        <taxon>Cecembia</taxon>
    </lineage>
</organism>
<dbReference type="Pfam" id="PF17170">
    <property type="entry name" value="DUF5128"/>
    <property type="match status" value="1"/>
</dbReference>
<dbReference type="AlphaFoldDB" id="A0A2P8E4S2"/>
<keyword evidence="2" id="KW-1185">Reference proteome</keyword>
<dbReference type="EMBL" id="PYGF01000005">
    <property type="protein sequence ID" value="PSL04469.1"/>
    <property type="molecule type" value="Genomic_DNA"/>
</dbReference>
<proteinExistence type="predicted"/>
<name>A0A2P8E4S2_9BACT</name>
<dbReference type="PROSITE" id="PS51257">
    <property type="entry name" value="PROKAR_LIPOPROTEIN"/>
    <property type="match status" value="1"/>
</dbReference>
<gene>
    <name evidence="1" type="ORF">CLV48_105213</name>
</gene>
<dbReference type="Proteomes" id="UP000240708">
    <property type="component" value="Unassembled WGS sequence"/>
</dbReference>
<accession>A0A2P8E4S2</accession>
<comment type="caution">
    <text evidence="1">The sequence shown here is derived from an EMBL/GenBank/DDBJ whole genome shotgun (WGS) entry which is preliminary data.</text>
</comment>
<dbReference type="RefSeq" id="WP_106567371.1">
    <property type="nucleotide sequence ID" value="NZ_PYGF01000005.1"/>
</dbReference>
<dbReference type="InterPro" id="IPR011042">
    <property type="entry name" value="6-blade_b-propeller_TolB-like"/>
</dbReference>
<evidence type="ECO:0000313" key="1">
    <source>
        <dbReference type="EMBL" id="PSL04469.1"/>
    </source>
</evidence>
<dbReference type="Gene3D" id="2.120.10.30">
    <property type="entry name" value="TolB, C-terminal domain"/>
    <property type="match status" value="1"/>
</dbReference>
<sequence>MPLITLKKILLSFIAFISLLGCKNNQRSTLKIICIPDNTNTHVYLSEFSEEINEIQLETSQNILLGFINDVIIYDDKLFIRELKKVSIFDLNGNFIKILGKLGDGPGEYRTVNSFTIDQETGDIYLSTYNKLIVYDSTFQLKEERKLGYPIGYLKILNGELWIVSEEIGVAVEDGIANRTNIYKLDKYYQIADTIPYRTIKIDKKRIGGYPFRYWMSKIEDDLFMFMPVLTPENMMRDTLYRVEDKMVVPSVKFNFERKQSLDERDYQTLLLYNIVNSTSYYILEYDQDWKRYMFLYDKKNQRGYNLSEGLIDDEGDPVFLRPLDLDQDLFYYIKKTEFEDKTIEELNPLIGIVKLK</sequence>
<dbReference type="OrthoDB" id="820429at2"/>
<reference evidence="1 2" key="1">
    <citation type="submission" date="2018-03" db="EMBL/GenBank/DDBJ databases">
        <title>Genomic Encyclopedia of Archaeal and Bacterial Type Strains, Phase II (KMG-II): from individual species to whole genera.</title>
        <authorList>
            <person name="Goeker M."/>
        </authorList>
    </citation>
    <scope>NUCLEOTIDE SEQUENCE [LARGE SCALE GENOMIC DNA]</scope>
    <source>
        <strain evidence="1 2">DSM 28057</strain>
    </source>
</reference>
<protein>
    <submittedName>
        <fullName evidence="1">6-bladed beta-propeller protein</fullName>
    </submittedName>
</protein>
<evidence type="ECO:0000313" key="2">
    <source>
        <dbReference type="Proteomes" id="UP000240708"/>
    </source>
</evidence>